<feature type="domain" description="Tryptophan synthase beta chain-like PALP" evidence="4">
    <location>
        <begin position="8"/>
        <end position="303"/>
    </location>
</feature>
<name>A0A6J6F6K9_9ZZZZ</name>
<evidence type="ECO:0000256" key="3">
    <source>
        <dbReference type="ARBA" id="ARBA00023239"/>
    </source>
</evidence>
<dbReference type="GO" id="GO:0003941">
    <property type="term" value="F:L-serine ammonia-lyase activity"/>
    <property type="evidence" value="ECO:0007669"/>
    <property type="project" value="TreeGrafter"/>
</dbReference>
<proteinExistence type="predicted"/>
<dbReference type="PANTHER" id="PTHR48078:SF6">
    <property type="entry name" value="L-THREONINE DEHYDRATASE CATABOLIC TDCB"/>
    <property type="match status" value="1"/>
</dbReference>
<dbReference type="EMBL" id="CAEZUG010000003">
    <property type="protein sequence ID" value="CAB4584206.1"/>
    <property type="molecule type" value="Genomic_DNA"/>
</dbReference>
<dbReference type="SUPFAM" id="SSF53686">
    <property type="entry name" value="Tryptophan synthase beta subunit-like PLP-dependent enzymes"/>
    <property type="match status" value="1"/>
</dbReference>
<accession>A0A6J6F6K9</accession>
<evidence type="ECO:0000259" key="4">
    <source>
        <dbReference type="Pfam" id="PF00291"/>
    </source>
</evidence>
<dbReference type="InterPro" id="IPR036052">
    <property type="entry name" value="TrpB-like_PALP_sf"/>
</dbReference>
<dbReference type="AlphaFoldDB" id="A0A6J6F6K9"/>
<protein>
    <submittedName>
        <fullName evidence="5">Unannotated protein</fullName>
    </submittedName>
</protein>
<comment type="cofactor">
    <cofactor evidence="1">
        <name>pyridoxal 5'-phosphate</name>
        <dbReference type="ChEBI" id="CHEBI:597326"/>
    </cofactor>
</comment>
<dbReference type="Pfam" id="PF00291">
    <property type="entry name" value="PALP"/>
    <property type="match status" value="1"/>
</dbReference>
<dbReference type="InterPro" id="IPR001926">
    <property type="entry name" value="TrpB-like_PALP"/>
</dbReference>
<evidence type="ECO:0000256" key="1">
    <source>
        <dbReference type="ARBA" id="ARBA00001933"/>
    </source>
</evidence>
<reference evidence="5" key="1">
    <citation type="submission" date="2020-05" db="EMBL/GenBank/DDBJ databases">
        <authorList>
            <person name="Chiriac C."/>
            <person name="Salcher M."/>
            <person name="Ghai R."/>
            <person name="Kavagutti S V."/>
        </authorList>
    </citation>
    <scope>NUCLEOTIDE SEQUENCE</scope>
</reference>
<sequence>MNTTENLSMGEGNTPLVSLPTLARKWGMQKIWAKAEYLNPTGSYKDRIARTTMLEALSQGCRGWLGTSSGNGGAAMSAYGARAGLPGILCIIATAPAEKVASIKPYGVLMIPMLDLGPSDMLALKKIAEEENLLLTITAYAFNPEGMKGAESIGEEISTHGSVSHVYLPTGGGGLLVATAIGLARGGSAAKVICAQPDECSPIAQTVMGTIAQPNISTCTTKISGLQLANPPDGDLAVEKINASNGWGVRVTDEAAWQMQDILAREEGVFVEPAAALALAGLYQDIQSGKVTSSDEPVVVLTGSGLKDMTRYKPTSPSISFDIGQVGKLVKESLSTKGVSE</sequence>
<dbReference type="InterPro" id="IPR050147">
    <property type="entry name" value="Ser/Thr_Dehydratase"/>
</dbReference>
<gene>
    <name evidence="5" type="ORF">UFOPK1795_00111</name>
</gene>
<keyword evidence="3" id="KW-0456">Lyase</keyword>
<dbReference type="Gene3D" id="3.40.50.1100">
    <property type="match status" value="2"/>
</dbReference>
<dbReference type="PANTHER" id="PTHR48078">
    <property type="entry name" value="THREONINE DEHYDRATASE, MITOCHONDRIAL-RELATED"/>
    <property type="match status" value="1"/>
</dbReference>
<dbReference type="GO" id="GO:0006565">
    <property type="term" value="P:L-serine catabolic process"/>
    <property type="evidence" value="ECO:0007669"/>
    <property type="project" value="TreeGrafter"/>
</dbReference>
<dbReference type="GO" id="GO:0006567">
    <property type="term" value="P:L-threonine catabolic process"/>
    <property type="evidence" value="ECO:0007669"/>
    <property type="project" value="TreeGrafter"/>
</dbReference>
<dbReference type="GO" id="GO:0009097">
    <property type="term" value="P:isoleucine biosynthetic process"/>
    <property type="evidence" value="ECO:0007669"/>
    <property type="project" value="TreeGrafter"/>
</dbReference>
<dbReference type="GO" id="GO:0004794">
    <property type="term" value="F:threonine deaminase activity"/>
    <property type="evidence" value="ECO:0007669"/>
    <property type="project" value="TreeGrafter"/>
</dbReference>
<evidence type="ECO:0000256" key="2">
    <source>
        <dbReference type="ARBA" id="ARBA00022898"/>
    </source>
</evidence>
<evidence type="ECO:0000313" key="5">
    <source>
        <dbReference type="EMBL" id="CAB4584206.1"/>
    </source>
</evidence>
<keyword evidence="2" id="KW-0663">Pyridoxal phosphate</keyword>
<organism evidence="5">
    <name type="scientific">freshwater metagenome</name>
    <dbReference type="NCBI Taxonomy" id="449393"/>
    <lineage>
        <taxon>unclassified sequences</taxon>
        <taxon>metagenomes</taxon>
        <taxon>ecological metagenomes</taxon>
    </lineage>
</organism>